<organism evidence="6 7">
    <name type="scientific">Mycobacteroides chelonae</name>
    <name type="common">Mycobacterium chelonae</name>
    <dbReference type="NCBI Taxonomy" id="1774"/>
    <lineage>
        <taxon>Bacteria</taxon>
        <taxon>Bacillati</taxon>
        <taxon>Actinomycetota</taxon>
        <taxon>Actinomycetes</taxon>
        <taxon>Mycobacteriales</taxon>
        <taxon>Mycobacteriaceae</taxon>
        <taxon>Mycobacteroides</taxon>
    </lineage>
</organism>
<dbReference type="PRINTS" id="PR00757">
    <property type="entry name" value="AMINEOXDASEF"/>
</dbReference>
<dbReference type="InterPro" id="IPR002937">
    <property type="entry name" value="Amino_oxidase"/>
</dbReference>
<dbReference type="PANTHER" id="PTHR43563:SF1">
    <property type="entry name" value="AMINE OXIDASE [FLAVIN-CONTAINING] B"/>
    <property type="match status" value="1"/>
</dbReference>
<feature type="binding site" evidence="4">
    <location>
        <begin position="35"/>
        <end position="36"/>
    </location>
    <ligand>
        <name>FAD</name>
        <dbReference type="ChEBI" id="CHEBI:57692"/>
    </ligand>
</feature>
<keyword evidence="3" id="KW-0560">Oxidoreductase</keyword>
<proteinExistence type="inferred from homology"/>
<dbReference type="EMBL" id="CP041150">
    <property type="protein sequence ID" value="QDF68767.1"/>
    <property type="molecule type" value="Genomic_DNA"/>
</dbReference>
<feature type="domain" description="Amine oxidase" evidence="5">
    <location>
        <begin position="15"/>
        <end position="428"/>
    </location>
</feature>
<dbReference type="AlphaFoldDB" id="A0AB73TV67"/>
<sequence>MLKKAATAIVVGGGLAGVTAARDLALAGVHTTLFEARDRLGGRTAVQTLAGRPVDTGGAYFHWFQSAIWREVMRYELPVVESGLLTAERYMLGTADGILTVPPEEFEGRLRRGLAAFVGDPSYMELLARPFAFHTNPEIARLDAMSVEDRIQQLDLDPKDEQFLRGMLADFGTHASLAWVLQRMANGVWSYEAILSLFAAYRLEAGMTTLIEAMVREGGFDVRLSAPVTAIDRDNTGARVTLADGSTSTADLVVLATPVSVWKTISFTPALSEAHQTATTEGVVAPNVNQMLMHVRGVPEPVGMFALPDTLAFELVGTHSMIEDGQLLHGFAFYGGISCAAGHAKIEEELRRILPQAELVDYVGHDWSTDPYSLGGHCSLNPGQGVRFLDVLDQPQDRLFVASADIAPQLSGTLTGAIESGARAARRAVQSLASPVPVPVRVGATA</sequence>
<dbReference type="InterPro" id="IPR050703">
    <property type="entry name" value="Flavin_MAO"/>
</dbReference>
<evidence type="ECO:0000256" key="3">
    <source>
        <dbReference type="ARBA" id="ARBA00023002"/>
    </source>
</evidence>
<dbReference type="GO" id="GO:0016491">
    <property type="term" value="F:oxidoreductase activity"/>
    <property type="evidence" value="ECO:0007669"/>
    <property type="project" value="UniProtKB-KW"/>
</dbReference>
<dbReference type="Proteomes" id="UP000317728">
    <property type="component" value="Chromosome"/>
</dbReference>
<evidence type="ECO:0000259" key="5">
    <source>
        <dbReference type="Pfam" id="PF01593"/>
    </source>
</evidence>
<evidence type="ECO:0000313" key="6">
    <source>
        <dbReference type="EMBL" id="QDF68767.1"/>
    </source>
</evidence>
<comment type="similarity">
    <text evidence="2">Belongs to the flavin monoamine oxidase family.</text>
</comment>
<dbReference type="SUPFAM" id="SSF51905">
    <property type="entry name" value="FAD/NAD(P)-binding domain"/>
    <property type="match status" value="1"/>
</dbReference>
<accession>A0AB73TV67</accession>
<evidence type="ECO:0000256" key="2">
    <source>
        <dbReference type="ARBA" id="ARBA00005995"/>
    </source>
</evidence>
<comment type="cofactor">
    <cofactor evidence="1">
        <name>FAD</name>
        <dbReference type="ChEBI" id="CHEBI:57692"/>
    </cofactor>
</comment>
<dbReference type="Pfam" id="PF01593">
    <property type="entry name" value="Amino_oxidase"/>
    <property type="match status" value="1"/>
</dbReference>
<feature type="binding site" evidence="4">
    <location>
        <position position="331"/>
    </location>
    <ligand>
        <name>substrate</name>
    </ligand>
</feature>
<gene>
    <name evidence="6" type="ORF">FJK96_00250</name>
</gene>
<dbReference type="Gene3D" id="3.50.50.60">
    <property type="entry name" value="FAD/NAD(P)-binding domain"/>
    <property type="match status" value="1"/>
</dbReference>
<protein>
    <submittedName>
        <fullName evidence="6">FAD-dependent oxidoreductase</fullName>
    </submittedName>
</protein>
<dbReference type="InterPro" id="IPR001613">
    <property type="entry name" value="Flavin_amine_oxidase"/>
</dbReference>
<dbReference type="PANTHER" id="PTHR43563">
    <property type="entry name" value="AMINE OXIDASE"/>
    <property type="match status" value="1"/>
</dbReference>
<reference evidence="6 7" key="1">
    <citation type="submission" date="2019-06" db="EMBL/GenBank/DDBJ databases">
        <title>Whole geneome sequnce of Mycobacteroides chelonae M77 isolated from bovine milk from Meghalaya, India.</title>
        <authorList>
            <person name="Vise E."/>
            <person name="Das S."/>
            <person name="Garg A."/>
            <person name="Ghatak S."/>
            <person name="Shakuntala I."/>
            <person name="Milton A.A.P."/>
            <person name="Karam A."/>
            <person name="Sanjukta R."/>
            <person name="Puro K."/>
            <person name="Sen A."/>
        </authorList>
    </citation>
    <scope>NUCLEOTIDE SEQUENCE [LARGE SCALE GENOMIC DNA]</scope>
    <source>
        <strain evidence="6 7">M77</strain>
    </source>
</reference>
<evidence type="ECO:0000313" key="7">
    <source>
        <dbReference type="Proteomes" id="UP000317728"/>
    </source>
</evidence>
<evidence type="ECO:0000256" key="1">
    <source>
        <dbReference type="ARBA" id="ARBA00001974"/>
    </source>
</evidence>
<feature type="binding site" evidence="4">
    <location>
        <position position="228"/>
    </location>
    <ligand>
        <name>FAD</name>
        <dbReference type="ChEBI" id="CHEBI:57692"/>
    </ligand>
</feature>
<name>A0AB73TV67_MYCCH</name>
<evidence type="ECO:0000256" key="4">
    <source>
        <dbReference type="PIRSR" id="PIRSR601613-1"/>
    </source>
</evidence>
<dbReference type="InterPro" id="IPR036188">
    <property type="entry name" value="FAD/NAD-bd_sf"/>
</dbReference>
<dbReference type="RefSeq" id="WP_070948211.1">
    <property type="nucleotide sequence ID" value="NZ_CP041150.1"/>
</dbReference>